<accession>A0ABV0EZB5</accession>
<reference evidence="1" key="2">
    <citation type="submission" date="2024-02" db="EMBL/GenBank/DDBJ databases">
        <title>The Genome Sequence of Enterococcus diestrammenae JM9A.</title>
        <authorList>
            <person name="Earl A."/>
            <person name="Manson A."/>
            <person name="Gilmore M."/>
            <person name="Sanders J."/>
            <person name="Shea T."/>
            <person name="Howe W."/>
            <person name="Livny J."/>
            <person name="Cuomo C."/>
            <person name="Neafsey D."/>
            <person name="Birren B."/>
        </authorList>
    </citation>
    <scope>NUCLEOTIDE SEQUENCE</scope>
    <source>
        <strain evidence="1">JM9A</strain>
    </source>
</reference>
<proteinExistence type="predicted"/>
<dbReference type="EMBL" id="MAEI02000001">
    <property type="protein sequence ID" value="MEO1781158.1"/>
    <property type="molecule type" value="Genomic_DNA"/>
</dbReference>
<sequence>MINFIHQPAGIRLDQQLFTIPSASDTFQTEWVHKLRLL</sequence>
<protein>
    <submittedName>
        <fullName evidence="1">Uncharacterized protein</fullName>
    </submittedName>
</protein>
<gene>
    <name evidence="1" type="ORF">BAU18_000737</name>
</gene>
<dbReference type="Proteomes" id="UP001429357">
    <property type="component" value="Unassembled WGS sequence"/>
</dbReference>
<reference evidence="1" key="1">
    <citation type="submission" date="2016-06" db="EMBL/GenBank/DDBJ databases">
        <authorList>
            <person name="Van Tyne D."/>
        </authorList>
    </citation>
    <scope>NUCLEOTIDE SEQUENCE</scope>
    <source>
        <strain evidence="1">JM9A</strain>
    </source>
</reference>
<comment type="caution">
    <text evidence="1">The sequence shown here is derived from an EMBL/GenBank/DDBJ whole genome shotgun (WGS) entry which is preliminary data.</text>
</comment>
<evidence type="ECO:0000313" key="1">
    <source>
        <dbReference type="EMBL" id="MEO1781158.1"/>
    </source>
</evidence>
<evidence type="ECO:0000313" key="2">
    <source>
        <dbReference type="Proteomes" id="UP001429357"/>
    </source>
</evidence>
<organism evidence="1 2">
    <name type="scientific">Enterococcus diestrammenae</name>
    <dbReference type="NCBI Taxonomy" id="1155073"/>
    <lineage>
        <taxon>Bacteria</taxon>
        <taxon>Bacillati</taxon>
        <taxon>Bacillota</taxon>
        <taxon>Bacilli</taxon>
        <taxon>Lactobacillales</taxon>
        <taxon>Enterococcaceae</taxon>
        <taxon>Enterococcus</taxon>
    </lineage>
</organism>
<name>A0ABV0EZB5_9ENTE</name>
<keyword evidence="2" id="KW-1185">Reference proteome</keyword>